<gene>
    <name evidence="2" type="ORF">CSC81_04455</name>
    <name evidence="1" type="ORF">Q8W23_04855</name>
</gene>
<protein>
    <submittedName>
        <fullName evidence="2">Uncharacterized protein</fullName>
    </submittedName>
</protein>
<evidence type="ECO:0000313" key="3">
    <source>
        <dbReference type="Proteomes" id="UP000222163"/>
    </source>
</evidence>
<dbReference type="Proteomes" id="UP001242342">
    <property type="component" value="Unassembled WGS sequence"/>
</dbReference>
<dbReference type="EMBL" id="JAUYVU010000002">
    <property type="protein sequence ID" value="MDP2540800.1"/>
    <property type="molecule type" value="Genomic_DNA"/>
</dbReference>
<reference evidence="2" key="2">
    <citation type="submission" date="2017-10" db="EMBL/GenBank/DDBJ databases">
        <authorList>
            <person name="Enke T.N."/>
            <person name="Cordero O.X."/>
        </authorList>
    </citation>
    <scope>NUCLEOTIDE SEQUENCE</scope>
    <source>
        <strain evidence="2">4G03</strain>
    </source>
</reference>
<accession>A0A2G1BXI4</accession>
<dbReference type="AlphaFoldDB" id="A0A2G1BXI4"/>
<proteinExistence type="predicted"/>
<dbReference type="Proteomes" id="UP000222163">
    <property type="component" value="Unassembled WGS sequence"/>
</dbReference>
<comment type="caution">
    <text evidence="2">The sequence shown here is derived from an EMBL/GenBank/DDBJ whole genome shotgun (WGS) entry which is preliminary data.</text>
</comment>
<sequence length="761" mass="89973">MSKTNQLIILLDSLDKKEFDKIVKIYLQKEYDFKKVVFTDGKDDVGLDIRVFDFEGQNIQYQLTVQKSKSQSEMSAFTKKVIEDVEKAKINVKEFGSKDKLIFFYSKTLTNKRIRTLQGIAFKEHSINLEIIDANRLAEEAENIIEIQSELYKINDFDKFKVDNSSFDNSLLYDLLSFGKPTEFKTQIIDSFVLQLFFMNDNLEKEEVKQACESQFQVKENNVFYDKLLNRFRTEKRISKDKSSGKYGLTSEERNRLDSRNKEFELEKTLFIQNIAEILTKYGQEKEIDEYIKELKQLYIDNFNSDLSDALKNDEEFHIFSMCRDFIKFIENKLKNKSNAKDLSKELLRFCINNKFIQKIAASKVYSSRIDNNRLETYLNNKKKIFIDTAIGLNSLCYYFNPKLDYKNYFYQATKNLLEFSRSENIKLYISERYIWEMQNHVNDAFNLIPFTLIPQFEHLGSSKNIFYNYYNFLKSTNNIDIEIGFRDFLEKFGFRERNGYKSFHSVILNSLSQIQIEEQKIEKEYDIEEANKLFEDSLIRLYKQKSNFTRNNDSIMLEFLADNDVEVHPLEPVFLTWDRAFFETQVIYNKKFPKSQDWLMLSPNKLVDVYSILKFSINSETVTENLLALISDDIIQNTYSLVDTLSIVLNPNDDVGLEYTTRLSEIRESEINKLNSEDVTRPENFEGEAVIDDIFFKLTSHYRDSESKLNDFKNLFTQKVYMDKVIELLIKTISDFYKNKFLDDGIVAEFDKLIESAKTK</sequence>
<evidence type="ECO:0000313" key="2">
    <source>
        <dbReference type="EMBL" id="PHN98750.1"/>
    </source>
</evidence>
<dbReference type="EMBL" id="PDUU01000003">
    <property type="protein sequence ID" value="PHN98750.1"/>
    <property type="molecule type" value="Genomic_DNA"/>
</dbReference>
<keyword evidence="4" id="KW-1185">Reference proteome</keyword>
<evidence type="ECO:0000313" key="4">
    <source>
        <dbReference type="Proteomes" id="UP001242342"/>
    </source>
</evidence>
<organism evidence="2 3">
    <name type="scientific">Tenacibaculum discolor</name>
    <dbReference type="NCBI Taxonomy" id="361581"/>
    <lineage>
        <taxon>Bacteria</taxon>
        <taxon>Pseudomonadati</taxon>
        <taxon>Bacteroidota</taxon>
        <taxon>Flavobacteriia</taxon>
        <taxon>Flavobacteriales</taxon>
        <taxon>Flavobacteriaceae</taxon>
        <taxon>Tenacibaculum</taxon>
    </lineage>
</organism>
<name>A0A2G1BXI4_9FLAO</name>
<dbReference type="RefSeq" id="WP_099214567.1">
    <property type="nucleotide sequence ID" value="NZ_JAUYVU010000002.1"/>
</dbReference>
<evidence type="ECO:0000313" key="1">
    <source>
        <dbReference type="EMBL" id="MDP2540800.1"/>
    </source>
</evidence>
<reference evidence="1 4" key="3">
    <citation type="submission" date="2023-07" db="EMBL/GenBank/DDBJ databases">
        <title>Genome content predicts the carbon catabolic preferences of heterotrophic bacteria.</title>
        <authorList>
            <person name="Gralka M."/>
        </authorList>
    </citation>
    <scope>NUCLEOTIDE SEQUENCE [LARGE SCALE GENOMIC DNA]</scope>
    <source>
        <strain evidence="1 4">4G03</strain>
    </source>
</reference>
<reference evidence="2 3" key="1">
    <citation type="journal article" date="2016" name="Nat. Commun.">
        <title>Microbial interactions lead to rapid micro-scale successions on model marine particles.</title>
        <authorList>
            <person name="Datta M.S."/>
            <person name="Sliwerska E."/>
            <person name="Gore J."/>
            <person name="Polz M.F."/>
            <person name="Cordero O.X."/>
        </authorList>
    </citation>
    <scope>NUCLEOTIDE SEQUENCE [LARGE SCALE GENOMIC DNA]</scope>
    <source>
        <strain evidence="2 3">4G03</strain>
    </source>
</reference>